<protein>
    <submittedName>
        <fullName evidence="1">2532_t:CDS:1</fullName>
    </submittedName>
</protein>
<reference evidence="1" key="1">
    <citation type="submission" date="2021-06" db="EMBL/GenBank/DDBJ databases">
        <authorList>
            <person name="Kallberg Y."/>
            <person name="Tangrot J."/>
            <person name="Rosling A."/>
        </authorList>
    </citation>
    <scope>NUCLEOTIDE SEQUENCE</scope>
    <source>
        <strain evidence="1">28 12/20/2015</strain>
    </source>
</reference>
<accession>A0ACA9NSL4</accession>
<evidence type="ECO:0000313" key="1">
    <source>
        <dbReference type="EMBL" id="CAG8673443.1"/>
    </source>
</evidence>
<proteinExistence type="predicted"/>
<sequence>KPESRPSAIKICEILTKWQSNENILLELTKFDEVLNNIKSTDLQTCSDDIYESEFIEYTSSLLLINTY</sequence>
<gene>
    <name evidence="1" type="ORF">SPELUC_LOCUS9782</name>
</gene>
<dbReference type="Proteomes" id="UP000789366">
    <property type="component" value="Unassembled WGS sequence"/>
</dbReference>
<organism evidence="1 2">
    <name type="scientific">Cetraspora pellucida</name>
    <dbReference type="NCBI Taxonomy" id="1433469"/>
    <lineage>
        <taxon>Eukaryota</taxon>
        <taxon>Fungi</taxon>
        <taxon>Fungi incertae sedis</taxon>
        <taxon>Mucoromycota</taxon>
        <taxon>Glomeromycotina</taxon>
        <taxon>Glomeromycetes</taxon>
        <taxon>Diversisporales</taxon>
        <taxon>Gigasporaceae</taxon>
        <taxon>Cetraspora</taxon>
    </lineage>
</organism>
<keyword evidence="2" id="KW-1185">Reference proteome</keyword>
<dbReference type="EMBL" id="CAJVPW010016915">
    <property type="protein sequence ID" value="CAG8673443.1"/>
    <property type="molecule type" value="Genomic_DNA"/>
</dbReference>
<name>A0ACA9NSL4_9GLOM</name>
<comment type="caution">
    <text evidence="1">The sequence shown here is derived from an EMBL/GenBank/DDBJ whole genome shotgun (WGS) entry which is preliminary data.</text>
</comment>
<feature type="non-terminal residue" evidence="1">
    <location>
        <position position="1"/>
    </location>
</feature>
<evidence type="ECO:0000313" key="2">
    <source>
        <dbReference type="Proteomes" id="UP000789366"/>
    </source>
</evidence>